<keyword evidence="7 9" id="KW-1015">Disulfide bond</keyword>
<feature type="transmembrane region" description="Helical" evidence="11">
    <location>
        <begin position="177"/>
        <end position="197"/>
    </location>
</feature>
<dbReference type="InterPro" id="IPR020067">
    <property type="entry name" value="Frizzled_dom"/>
</dbReference>
<comment type="caution">
    <text evidence="9">Lacks conserved residue(s) required for the propagation of feature annotation.</text>
</comment>
<feature type="transmembrane region" description="Helical" evidence="11">
    <location>
        <begin position="311"/>
        <end position="334"/>
    </location>
</feature>
<dbReference type="GO" id="GO:0060070">
    <property type="term" value="P:canonical Wnt signaling pathway"/>
    <property type="evidence" value="ECO:0007669"/>
    <property type="project" value="TreeGrafter"/>
</dbReference>
<evidence type="ECO:0000256" key="3">
    <source>
        <dbReference type="ARBA" id="ARBA00022473"/>
    </source>
</evidence>
<feature type="transmembrane region" description="Helical" evidence="11">
    <location>
        <begin position="227"/>
        <end position="252"/>
    </location>
</feature>
<dbReference type="GO" id="GO:0035567">
    <property type="term" value="P:non-canonical Wnt signaling pathway"/>
    <property type="evidence" value="ECO:0007669"/>
    <property type="project" value="TreeGrafter"/>
</dbReference>
<evidence type="ECO:0000313" key="15">
    <source>
        <dbReference type="Proteomes" id="UP000054359"/>
    </source>
</evidence>
<keyword evidence="15" id="KW-1185">Reference proteome</keyword>
<dbReference type="InterPro" id="IPR017981">
    <property type="entry name" value="GPCR_2-like_7TM"/>
</dbReference>
<feature type="domain" description="FZ" evidence="12">
    <location>
        <begin position="1"/>
        <end position="57"/>
    </location>
</feature>
<dbReference type="SMART" id="SM01330">
    <property type="entry name" value="Frizzled"/>
    <property type="match status" value="1"/>
</dbReference>
<dbReference type="GO" id="GO:0017147">
    <property type="term" value="F:Wnt-protein binding"/>
    <property type="evidence" value="ECO:0007669"/>
    <property type="project" value="TreeGrafter"/>
</dbReference>
<feature type="transmembrane region" description="Helical" evidence="11">
    <location>
        <begin position="366"/>
        <end position="388"/>
    </location>
</feature>
<feature type="disulfide bond" evidence="9">
    <location>
        <begin position="13"/>
        <end position="54"/>
    </location>
</feature>
<feature type="domain" description="G-protein coupled receptors family 2 profile 2" evidence="13">
    <location>
        <begin position="141"/>
        <end position="333"/>
    </location>
</feature>
<evidence type="ECO:0000259" key="12">
    <source>
        <dbReference type="PROSITE" id="PS50038"/>
    </source>
</evidence>
<comment type="similarity">
    <text evidence="2">Belongs to the G-protein coupled receptor Fz/Smo family.</text>
</comment>
<evidence type="ECO:0000256" key="7">
    <source>
        <dbReference type="ARBA" id="ARBA00023157"/>
    </source>
</evidence>
<dbReference type="EMBL" id="KK112986">
    <property type="protein sequence ID" value="KFM59012.1"/>
    <property type="molecule type" value="Genomic_DNA"/>
</dbReference>
<evidence type="ECO:0000259" key="13">
    <source>
        <dbReference type="PROSITE" id="PS50261"/>
    </source>
</evidence>
<keyword evidence="6 11" id="KW-0472">Membrane</keyword>
<dbReference type="SUPFAM" id="SSF63501">
    <property type="entry name" value="Frizzled cysteine-rich domain"/>
    <property type="match status" value="1"/>
</dbReference>
<dbReference type="PROSITE" id="PS50038">
    <property type="entry name" value="FZ"/>
    <property type="match status" value="1"/>
</dbReference>
<comment type="subcellular location">
    <subcellularLocation>
        <location evidence="1">Membrane</location>
        <topology evidence="1">Multi-pass membrane protein</topology>
    </subcellularLocation>
</comment>
<dbReference type="PROSITE" id="PS50261">
    <property type="entry name" value="G_PROTEIN_RECEP_F2_4"/>
    <property type="match status" value="1"/>
</dbReference>
<name>A0A087T1M3_STEMI</name>
<dbReference type="PANTHER" id="PTHR11309:SF99">
    <property type="entry name" value="FRIZZLED-4"/>
    <property type="match status" value="1"/>
</dbReference>
<evidence type="ECO:0000256" key="1">
    <source>
        <dbReference type="ARBA" id="ARBA00004141"/>
    </source>
</evidence>
<evidence type="ECO:0000256" key="8">
    <source>
        <dbReference type="ARBA" id="ARBA00023170"/>
    </source>
</evidence>
<evidence type="ECO:0000256" key="4">
    <source>
        <dbReference type="ARBA" id="ARBA00022692"/>
    </source>
</evidence>
<evidence type="ECO:0000256" key="10">
    <source>
        <dbReference type="SAM" id="MobiDB-lite"/>
    </source>
</evidence>
<dbReference type="Gene3D" id="1.10.2000.10">
    <property type="entry name" value="Frizzled cysteine-rich domain"/>
    <property type="match status" value="1"/>
</dbReference>
<sequence length="480" mass="54717">MCTEKVPVPIGPCRSLCEDVRDNCQPVLQEFGFPWPTALNCSKFPPQNNDKHMCMEGPADPKGSDASPRNRNRNRRPSIIRNHDTFTDQMKIPMNRMYYQNYGLCKHLRFSEYYYYINRTQRCAALCSADINFSPDNKVFADYWLGIWSCICFITTLFTIIVILFDESRVQYPEGAIVFISACYNACSVAYLVRLLAGRYESSCHMDTQHDAAILIQEGLDNVNCTVIFVMLFFFSMAAAGWWVILCVTWYLSVCLKWRPDVIDRYSTYYHLFAWTVPSSLTIVALVTRVIDADELIGSCYVGNQSTQNLLFYVIVPSSAYLLIGVVFLSLGLLPNKCHAKEYSHVVPPAISPPVSEKGAGLSVRICIFAVLYVVPALCVLGSDIYEYMNRDSWIAAGSFARPNVEIFTLKIFMSQIMGFTTSLWTWSSKAPRRTWKKFVRTFTRRKQPVPSYLHVRPQVLVMAEKSKRSLSKANSETVV</sequence>
<keyword evidence="8" id="KW-0675">Receptor</keyword>
<keyword evidence="3" id="KW-0217">Developmental protein</keyword>
<dbReference type="Proteomes" id="UP000054359">
    <property type="component" value="Unassembled WGS sequence"/>
</dbReference>
<reference evidence="14 15" key="1">
    <citation type="submission" date="2013-11" db="EMBL/GenBank/DDBJ databases">
        <title>Genome sequencing of Stegodyphus mimosarum.</title>
        <authorList>
            <person name="Bechsgaard J."/>
        </authorList>
    </citation>
    <scope>NUCLEOTIDE SEQUENCE [LARGE SCALE GENOMIC DNA]</scope>
</reference>
<dbReference type="GO" id="GO:0004888">
    <property type="term" value="F:transmembrane signaling receptor activity"/>
    <property type="evidence" value="ECO:0007669"/>
    <property type="project" value="InterPro"/>
</dbReference>
<dbReference type="Pfam" id="PF01392">
    <property type="entry name" value="Fz"/>
    <property type="match status" value="1"/>
</dbReference>
<dbReference type="GO" id="GO:0005615">
    <property type="term" value="C:extracellular space"/>
    <property type="evidence" value="ECO:0007669"/>
    <property type="project" value="TreeGrafter"/>
</dbReference>
<dbReference type="PRINTS" id="PR00489">
    <property type="entry name" value="FRIZZLED"/>
</dbReference>
<feature type="transmembrane region" description="Helical" evidence="11">
    <location>
        <begin position="272"/>
        <end position="291"/>
    </location>
</feature>
<dbReference type="SMART" id="SM00063">
    <property type="entry name" value="FRI"/>
    <property type="match status" value="1"/>
</dbReference>
<dbReference type="InterPro" id="IPR036790">
    <property type="entry name" value="Frizzled_dom_sf"/>
</dbReference>
<dbReference type="Gene3D" id="1.20.1070.10">
    <property type="entry name" value="Rhodopsin 7-helix transmembrane proteins"/>
    <property type="match status" value="1"/>
</dbReference>
<feature type="region of interest" description="Disordered" evidence="10">
    <location>
        <begin position="52"/>
        <end position="80"/>
    </location>
</feature>
<gene>
    <name evidence="14" type="ORF">X975_25165</name>
</gene>
<evidence type="ECO:0000256" key="5">
    <source>
        <dbReference type="ARBA" id="ARBA00022989"/>
    </source>
</evidence>
<dbReference type="PANTHER" id="PTHR11309">
    <property type="entry name" value="FRIZZLED"/>
    <property type="match status" value="1"/>
</dbReference>
<dbReference type="OMA" id="CHNMVTI"/>
<keyword evidence="5 11" id="KW-1133">Transmembrane helix</keyword>
<keyword evidence="4 11" id="KW-0812">Transmembrane</keyword>
<evidence type="ECO:0000256" key="2">
    <source>
        <dbReference type="ARBA" id="ARBA00008077"/>
    </source>
</evidence>
<feature type="non-terminal residue" evidence="14">
    <location>
        <position position="480"/>
    </location>
</feature>
<dbReference type="GO" id="GO:0016020">
    <property type="term" value="C:membrane"/>
    <property type="evidence" value="ECO:0007669"/>
    <property type="project" value="UniProtKB-SubCell"/>
</dbReference>
<accession>A0A087T1M3</accession>
<proteinExistence type="inferred from homology"/>
<feature type="transmembrane region" description="Helical" evidence="11">
    <location>
        <begin position="143"/>
        <end position="165"/>
    </location>
</feature>
<dbReference type="Pfam" id="PF01534">
    <property type="entry name" value="Frizzled"/>
    <property type="match status" value="1"/>
</dbReference>
<evidence type="ECO:0000256" key="9">
    <source>
        <dbReference type="PROSITE-ProRule" id="PRU00090"/>
    </source>
</evidence>
<feature type="disulfide bond" evidence="9">
    <location>
        <begin position="17"/>
        <end position="41"/>
    </location>
</feature>
<organism evidence="14 15">
    <name type="scientific">Stegodyphus mimosarum</name>
    <name type="common">African social velvet spider</name>
    <dbReference type="NCBI Taxonomy" id="407821"/>
    <lineage>
        <taxon>Eukaryota</taxon>
        <taxon>Metazoa</taxon>
        <taxon>Ecdysozoa</taxon>
        <taxon>Arthropoda</taxon>
        <taxon>Chelicerata</taxon>
        <taxon>Arachnida</taxon>
        <taxon>Araneae</taxon>
        <taxon>Araneomorphae</taxon>
        <taxon>Entelegynae</taxon>
        <taxon>Eresoidea</taxon>
        <taxon>Eresidae</taxon>
        <taxon>Stegodyphus</taxon>
    </lineage>
</organism>
<evidence type="ECO:0000313" key="14">
    <source>
        <dbReference type="EMBL" id="KFM59012.1"/>
    </source>
</evidence>
<dbReference type="AlphaFoldDB" id="A0A087T1M3"/>
<protein>
    <submittedName>
        <fullName evidence="14">Frizzled-4</fullName>
    </submittedName>
</protein>
<evidence type="ECO:0000256" key="6">
    <source>
        <dbReference type="ARBA" id="ARBA00023136"/>
    </source>
</evidence>
<dbReference type="InterPro" id="IPR015526">
    <property type="entry name" value="Frizzled/SFRP"/>
</dbReference>
<dbReference type="STRING" id="407821.A0A087T1M3"/>
<dbReference type="InterPro" id="IPR000539">
    <property type="entry name" value="Frizzled/Smoothened_7TM"/>
</dbReference>
<dbReference type="OrthoDB" id="5959102at2759"/>
<evidence type="ECO:0000256" key="11">
    <source>
        <dbReference type="SAM" id="Phobius"/>
    </source>
</evidence>